<reference evidence="1" key="1">
    <citation type="journal article" date="2020" name="Nat. Commun.">
        <title>Large-scale genome sequencing of mycorrhizal fungi provides insights into the early evolution of symbiotic traits.</title>
        <authorList>
            <person name="Miyauchi S."/>
            <person name="Kiss E."/>
            <person name="Kuo A."/>
            <person name="Drula E."/>
            <person name="Kohler A."/>
            <person name="Sanchez-Garcia M."/>
            <person name="Morin E."/>
            <person name="Andreopoulos B."/>
            <person name="Barry K.W."/>
            <person name="Bonito G."/>
            <person name="Buee M."/>
            <person name="Carver A."/>
            <person name="Chen C."/>
            <person name="Cichocki N."/>
            <person name="Clum A."/>
            <person name="Culley D."/>
            <person name="Crous P.W."/>
            <person name="Fauchery L."/>
            <person name="Girlanda M."/>
            <person name="Hayes R.D."/>
            <person name="Keri Z."/>
            <person name="LaButti K."/>
            <person name="Lipzen A."/>
            <person name="Lombard V."/>
            <person name="Magnuson J."/>
            <person name="Maillard F."/>
            <person name="Murat C."/>
            <person name="Nolan M."/>
            <person name="Ohm R.A."/>
            <person name="Pangilinan J."/>
            <person name="Pereira M.F."/>
            <person name="Perotto S."/>
            <person name="Peter M."/>
            <person name="Pfister S."/>
            <person name="Riley R."/>
            <person name="Sitrit Y."/>
            <person name="Stielow J.B."/>
            <person name="Szollosi G."/>
            <person name="Zifcakova L."/>
            <person name="Stursova M."/>
            <person name="Spatafora J.W."/>
            <person name="Tedersoo L."/>
            <person name="Vaario L.M."/>
            <person name="Yamada A."/>
            <person name="Yan M."/>
            <person name="Wang P."/>
            <person name="Xu J."/>
            <person name="Bruns T."/>
            <person name="Baldrian P."/>
            <person name="Vilgalys R."/>
            <person name="Dunand C."/>
            <person name="Henrissat B."/>
            <person name="Grigoriev I.V."/>
            <person name="Hibbett D."/>
            <person name="Nagy L.G."/>
            <person name="Martin F.M."/>
        </authorList>
    </citation>
    <scope>NUCLEOTIDE SEQUENCE</scope>
    <source>
        <strain evidence="1">UP504</strain>
    </source>
</reference>
<comment type="caution">
    <text evidence="1">The sequence shown here is derived from an EMBL/GenBank/DDBJ whole genome shotgun (WGS) entry which is preliminary data.</text>
</comment>
<dbReference type="EMBL" id="MU129154">
    <property type="protein sequence ID" value="KAF9505431.1"/>
    <property type="molecule type" value="Genomic_DNA"/>
</dbReference>
<sequence>MVQASPRFAVPEAHVLVTDDTTWDEVWNSIRDVVRDASKEAMKDAEGGSITLWDDFMKGWAEAWDVLRPKIRDAARITLKELADIANNMLAVSVVNSLRDTCLHINGRDMVSFPNLG</sequence>
<proteinExistence type="predicted"/>
<evidence type="ECO:0000313" key="1">
    <source>
        <dbReference type="EMBL" id="KAF9505431.1"/>
    </source>
</evidence>
<dbReference type="OrthoDB" id="3269726at2759"/>
<accession>A0A9P6DJ22</accession>
<gene>
    <name evidence="1" type="ORF">BS47DRAFT_538044</name>
</gene>
<evidence type="ECO:0000313" key="2">
    <source>
        <dbReference type="Proteomes" id="UP000886523"/>
    </source>
</evidence>
<organism evidence="1 2">
    <name type="scientific">Hydnum rufescens UP504</name>
    <dbReference type="NCBI Taxonomy" id="1448309"/>
    <lineage>
        <taxon>Eukaryota</taxon>
        <taxon>Fungi</taxon>
        <taxon>Dikarya</taxon>
        <taxon>Basidiomycota</taxon>
        <taxon>Agaricomycotina</taxon>
        <taxon>Agaricomycetes</taxon>
        <taxon>Cantharellales</taxon>
        <taxon>Hydnaceae</taxon>
        <taxon>Hydnum</taxon>
    </lineage>
</organism>
<dbReference type="AlphaFoldDB" id="A0A9P6DJ22"/>
<name>A0A9P6DJ22_9AGAM</name>
<keyword evidence="2" id="KW-1185">Reference proteome</keyword>
<dbReference type="Proteomes" id="UP000886523">
    <property type="component" value="Unassembled WGS sequence"/>
</dbReference>
<protein>
    <submittedName>
        <fullName evidence="1">Uncharacterized protein</fullName>
    </submittedName>
</protein>